<evidence type="ECO:0000313" key="8">
    <source>
        <dbReference type="EMBL" id="AVO35285.1"/>
    </source>
</evidence>
<evidence type="ECO:0000256" key="2">
    <source>
        <dbReference type="ARBA" id="ARBA00007362"/>
    </source>
</evidence>
<dbReference type="InterPro" id="IPR050638">
    <property type="entry name" value="AA-Vitamin_Transporters"/>
</dbReference>
<evidence type="ECO:0000256" key="5">
    <source>
        <dbReference type="ARBA" id="ARBA00023136"/>
    </source>
</evidence>
<dbReference type="PANTHER" id="PTHR32322:SF2">
    <property type="entry name" value="EAMA DOMAIN-CONTAINING PROTEIN"/>
    <property type="match status" value="1"/>
</dbReference>
<protein>
    <submittedName>
        <fullName evidence="8">EamA family transporter</fullName>
    </submittedName>
</protein>
<feature type="transmembrane region" description="Helical" evidence="6">
    <location>
        <begin position="287"/>
        <end position="308"/>
    </location>
</feature>
<feature type="transmembrane region" description="Helical" evidence="6">
    <location>
        <begin position="138"/>
        <end position="155"/>
    </location>
</feature>
<dbReference type="AlphaFoldDB" id="A0A2S0MHB3"/>
<feature type="transmembrane region" description="Helical" evidence="6">
    <location>
        <begin position="110"/>
        <end position="131"/>
    </location>
</feature>
<evidence type="ECO:0000313" key="9">
    <source>
        <dbReference type="Proteomes" id="UP000239709"/>
    </source>
</evidence>
<evidence type="ECO:0000256" key="3">
    <source>
        <dbReference type="ARBA" id="ARBA00022692"/>
    </source>
</evidence>
<reference evidence="8 9" key="1">
    <citation type="submission" date="2018-03" db="EMBL/GenBank/DDBJ databases">
        <title>Genome sequencing of Ottowia sp.</title>
        <authorList>
            <person name="Kim S.-J."/>
            <person name="Heo J."/>
            <person name="Kwon S.-W."/>
        </authorList>
    </citation>
    <scope>NUCLEOTIDE SEQUENCE [LARGE SCALE GENOMIC DNA]</scope>
    <source>
        <strain evidence="8 9">KADR8-3</strain>
    </source>
</reference>
<gene>
    <name evidence="8" type="ORF">C6570_14390</name>
</gene>
<keyword evidence="3 6" id="KW-0812">Transmembrane</keyword>
<keyword evidence="5 6" id="KW-0472">Membrane</keyword>
<dbReference type="GO" id="GO:0016020">
    <property type="term" value="C:membrane"/>
    <property type="evidence" value="ECO:0007669"/>
    <property type="project" value="UniProtKB-SubCell"/>
</dbReference>
<dbReference type="Proteomes" id="UP000239709">
    <property type="component" value="Chromosome"/>
</dbReference>
<dbReference type="OrthoDB" id="4167046at2"/>
<feature type="transmembrane region" description="Helical" evidence="6">
    <location>
        <begin position="84"/>
        <end position="104"/>
    </location>
</feature>
<dbReference type="InterPro" id="IPR037185">
    <property type="entry name" value="EmrE-like"/>
</dbReference>
<evidence type="ECO:0000256" key="1">
    <source>
        <dbReference type="ARBA" id="ARBA00004141"/>
    </source>
</evidence>
<comment type="subcellular location">
    <subcellularLocation>
        <location evidence="1">Membrane</location>
        <topology evidence="1">Multi-pass membrane protein</topology>
    </subcellularLocation>
</comment>
<dbReference type="PANTHER" id="PTHR32322">
    <property type="entry name" value="INNER MEMBRANE TRANSPORTER"/>
    <property type="match status" value="1"/>
</dbReference>
<feature type="transmembrane region" description="Helical" evidence="6">
    <location>
        <begin position="229"/>
        <end position="250"/>
    </location>
</feature>
<proteinExistence type="inferred from homology"/>
<name>A0A2S0MHB3_9BURK</name>
<dbReference type="RefSeq" id="WP_106703834.1">
    <property type="nucleotide sequence ID" value="NZ_CP027666.1"/>
</dbReference>
<evidence type="ECO:0000259" key="7">
    <source>
        <dbReference type="Pfam" id="PF00892"/>
    </source>
</evidence>
<feature type="domain" description="EamA" evidence="7">
    <location>
        <begin position="169"/>
        <end position="301"/>
    </location>
</feature>
<dbReference type="EMBL" id="CP027666">
    <property type="protein sequence ID" value="AVO35285.1"/>
    <property type="molecule type" value="Genomic_DNA"/>
</dbReference>
<dbReference type="InterPro" id="IPR000620">
    <property type="entry name" value="EamA_dom"/>
</dbReference>
<accession>A0A2S0MHB3</accession>
<keyword evidence="9" id="KW-1185">Reference proteome</keyword>
<keyword evidence="4 6" id="KW-1133">Transmembrane helix</keyword>
<feature type="transmembrane region" description="Helical" evidence="6">
    <location>
        <begin position="161"/>
        <end position="184"/>
    </location>
</feature>
<feature type="transmembrane region" description="Helical" evidence="6">
    <location>
        <begin position="196"/>
        <end position="217"/>
    </location>
</feature>
<dbReference type="KEGG" id="otk:C6570_14390"/>
<sequence>MSAPRAHLSPGGLWHWLSQRPALLLILTTLIWGSNAVAARLAVGQVSPMMLTTARWSIACVALWVVARRQVMAHWPVLRPRWRYLLLMGTCGYTAFNALFYAAAHHTSAVNLALIQGVIPVLVLLGGALFLRLRVVPLQMLGVAVTLAGVAIVASRGQWGALAAMAFNAGDVAILLASLLYAGYTLGLRSRPAVPPLVFFAAVASVAALVSLPLLAAEVLAGRFFWPTPLGWLIVLYVGLMPSFVSQIFFIRGVELLGPARASVFLNLNPVFGPALAVLLLGEPMHAYHVVALVMVLGGIGVAERLGVRRGG</sequence>
<feature type="transmembrane region" description="Helical" evidence="6">
    <location>
        <begin position="262"/>
        <end position="281"/>
    </location>
</feature>
<organism evidence="8 9">
    <name type="scientific">Ottowia oryzae</name>
    <dbReference type="NCBI Taxonomy" id="2109914"/>
    <lineage>
        <taxon>Bacteria</taxon>
        <taxon>Pseudomonadati</taxon>
        <taxon>Pseudomonadota</taxon>
        <taxon>Betaproteobacteria</taxon>
        <taxon>Burkholderiales</taxon>
        <taxon>Comamonadaceae</taxon>
        <taxon>Ottowia</taxon>
    </lineage>
</organism>
<evidence type="ECO:0000256" key="4">
    <source>
        <dbReference type="ARBA" id="ARBA00022989"/>
    </source>
</evidence>
<feature type="domain" description="EamA" evidence="7">
    <location>
        <begin position="22"/>
        <end position="153"/>
    </location>
</feature>
<comment type="similarity">
    <text evidence="2">Belongs to the EamA transporter family.</text>
</comment>
<evidence type="ECO:0000256" key="6">
    <source>
        <dbReference type="SAM" id="Phobius"/>
    </source>
</evidence>
<dbReference type="SUPFAM" id="SSF103481">
    <property type="entry name" value="Multidrug resistance efflux transporter EmrE"/>
    <property type="match status" value="2"/>
</dbReference>
<dbReference type="Pfam" id="PF00892">
    <property type="entry name" value="EamA"/>
    <property type="match status" value="2"/>
</dbReference>